<dbReference type="Proteomes" id="UP000887566">
    <property type="component" value="Unplaced"/>
</dbReference>
<reference evidence="4" key="1">
    <citation type="submission" date="2022-11" db="UniProtKB">
        <authorList>
            <consortium name="WormBaseParasite"/>
        </authorList>
    </citation>
    <scope>IDENTIFICATION</scope>
</reference>
<name>A0A914V370_9BILA</name>
<accession>A0A914V370</accession>
<protein>
    <submittedName>
        <fullName evidence="4">Uncharacterized protein</fullName>
    </submittedName>
</protein>
<sequence length="78" mass="8906">MRSFNSLLLLATVIVLLLVLLPQPLTAQDTELDDDYYWRRINRGFRWSLLQRNQDQDEGNGGAPSGGVDVNRQSFRGK</sequence>
<feature type="chain" id="PRO_5038124510" evidence="2">
    <location>
        <begin position="28"/>
        <end position="78"/>
    </location>
</feature>
<organism evidence="3 4">
    <name type="scientific">Plectus sambesii</name>
    <dbReference type="NCBI Taxonomy" id="2011161"/>
    <lineage>
        <taxon>Eukaryota</taxon>
        <taxon>Metazoa</taxon>
        <taxon>Ecdysozoa</taxon>
        <taxon>Nematoda</taxon>
        <taxon>Chromadorea</taxon>
        <taxon>Plectida</taxon>
        <taxon>Plectina</taxon>
        <taxon>Plectoidea</taxon>
        <taxon>Plectidae</taxon>
        <taxon>Plectus</taxon>
    </lineage>
</organism>
<keyword evidence="2" id="KW-0732">Signal</keyword>
<feature type="signal peptide" evidence="2">
    <location>
        <begin position="1"/>
        <end position="27"/>
    </location>
</feature>
<evidence type="ECO:0000313" key="3">
    <source>
        <dbReference type="Proteomes" id="UP000887566"/>
    </source>
</evidence>
<dbReference type="AlphaFoldDB" id="A0A914V370"/>
<evidence type="ECO:0000256" key="2">
    <source>
        <dbReference type="SAM" id="SignalP"/>
    </source>
</evidence>
<dbReference type="WBParaSite" id="PSAMB.scaffold146size72888.g2576.t1">
    <property type="protein sequence ID" value="PSAMB.scaffold146size72888.g2576.t1"/>
    <property type="gene ID" value="PSAMB.scaffold146size72888.g2576"/>
</dbReference>
<evidence type="ECO:0000256" key="1">
    <source>
        <dbReference type="SAM" id="MobiDB-lite"/>
    </source>
</evidence>
<feature type="region of interest" description="Disordered" evidence="1">
    <location>
        <begin position="54"/>
        <end position="78"/>
    </location>
</feature>
<proteinExistence type="predicted"/>
<keyword evidence="3" id="KW-1185">Reference proteome</keyword>
<evidence type="ECO:0000313" key="4">
    <source>
        <dbReference type="WBParaSite" id="PSAMB.scaffold146size72888.g2576.t1"/>
    </source>
</evidence>